<dbReference type="GeneID" id="89337160"/>
<evidence type="ECO:0000313" key="1">
    <source>
        <dbReference type="EMBL" id="WWQ59854.1"/>
    </source>
</evidence>
<gene>
    <name evidence="1" type="ORF">V6M85_10285</name>
</gene>
<name>A0AAX4KY55_9CREN</name>
<reference evidence="1 2" key="1">
    <citation type="submission" date="2024-02" db="EMBL/GenBank/DDBJ databases">
        <title>STSV induces naive adaptation in Sulfolobus.</title>
        <authorList>
            <person name="Xiang X."/>
            <person name="Song M."/>
        </authorList>
    </citation>
    <scope>NUCLEOTIDE SEQUENCE [LARGE SCALE GENOMIC DNA]</scope>
    <source>
        <strain evidence="1 2">RT2</strain>
    </source>
</reference>
<evidence type="ECO:0000313" key="2">
    <source>
        <dbReference type="Proteomes" id="UP001432202"/>
    </source>
</evidence>
<accession>A0AAX4KY55</accession>
<keyword evidence="2" id="KW-1185">Reference proteome</keyword>
<dbReference type="EMBL" id="CP146016">
    <property type="protein sequence ID" value="WWQ59854.1"/>
    <property type="molecule type" value="Genomic_DNA"/>
</dbReference>
<dbReference type="Proteomes" id="UP001432202">
    <property type="component" value="Chromosome"/>
</dbReference>
<dbReference type="RefSeq" id="WP_338599619.1">
    <property type="nucleotide sequence ID" value="NZ_CP146016.1"/>
</dbReference>
<protein>
    <submittedName>
        <fullName evidence="1">Uncharacterized protein</fullName>
    </submittedName>
</protein>
<proteinExistence type="predicted"/>
<sequence length="65" mass="7106">MSSNQQQQTVTVYTVIKCVNGDYETERPFQDGDFVLKIVGTCPKDGGNLYISGIYAVVPGEKESS</sequence>
<dbReference type="AlphaFoldDB" id="A0AAX4KY55"/>
<organism evidence="1 2">
    <name type="scientific">Sulfolobus tengchongensis</name>
    <dbReference type="NCBI Taxonomy" id="207809"/>
    <lineage>
        <taxon>Archaea</taxon>
        <taxon>Thermoproteota</taxon>
        <taxon>Thermoprotei</taxon>
        <taxon>Sulfolobales</taxon>
        <taxon>Sulfolobaceae</taxon>
        <taxon>Sulfolobus</taxon>
    </lineage>
</organism>